<evidence type="ECO:0000313" key="3">
    <source>
        <dbReference type="Proteomes" id="UP001174934"/>
    </source>
</evidence>
<dbReference type="Proteomes" id="UP001174934">
    <property type="component" value="Unassembled WGS sequence"/>
</dbReference>
<sequence length="678" mass="76032">MNTAVPPAVFSMDLEDLGQRPLNSRNNNRKYVKLFGGLQKVGLNIVKPFREPSRDLWNDLKAVTWLRVVKWSAFAAWLFVLLLFIFILFNKMVYVDPLADYYSSYYVGVCGIDATFSVDGGVTKSDWWIRGFFDVTMPFGSFPFALAKIIDVIWDTILGRIGQAVLSYFTWTVFADYIAVSLVTTPIRYTTFWFVFLQREPSINAWFQLSKDICMGRVLKSKLTRVFMIVVITYIMLFPAIIGSMTGYTPATEAFVQTTDAAFVPFSKFRETVFVVHDGSRIQVGDEYLVNGPATYADQLLGPDAPSTDDTPDYKYMLNAIYLYISSYGFYGLHNSESIFNNTIHLPAPALNISAFYFFHDSTNDYDPAGVGWDWTDPRTGGHPFRNPANRQYVLYNQTYHISYIKNNGACQPARQPCTTADDSDTTGCPSRQFQWGFSVAQLCISMVSLVLWSVGLYLVWLKANMQLPLEGMPEVPRGWMALIILGDAIRAELSAQEIDPSSLTDDELKKKISEHLRGGAVSLSDKDLKHPGYSLRRGFLVWLKREKWWFAALCISLATFLGTLLALAYFQGPLSNPDVSEPPDWFESLEGPCLWFLSGMAISVSLSIGITLGGLVIGRKSSTRLFLTAVLGGGLGCIAVVVLKNPQALQVVRPFLLGNFAGLNKNWLLSLYNKSVR</sequence>
<keyword evidence="3" id="KW-1185">Reference proteome</keyword>
<feature type="transmembrane region" description="Helical" evidence="1">
    <location>
        <begin position="226"/>
        <end position="248"/>
    </location>
</feature>
<comment type="caution">
    <text evidence="2">The sequence shown here is derived from an EMBL/GenBank/DDBJ whole genome shotgun (WGS) entry which is preliminary data.</text>
</comment>
<name>A0AA40BVK8_9PEZI</name>
<gene>
    <name evidence="2" type="ORF">B0T17DRAFT_602313</name>
</gene>
<organism evidence="2 3">
    <name type="scientific">Bombardia bombarda</name>
    <dbReference type="NCBI Taxonomy" id="252184"/>
    <lineage>
        <taxon>Eukaryota</taxon>
        <taxon>Fungi</taxon>
        <taxon>Dikarya</taxon>
        <taxon>Ascomycota</taxon>
        <taxon>Pezizomycotina</taxon>
        <taxon>Sordariomycetes</taxon>
        <taxon>Sordariomycetidae</taxon>
        <taxon>Sordariales</taxon>
        <taxon>Lasiosphaeriaceae</taxon>
        <taxon>Bombardia</taxon>
    </lineage>
</organism>
<keyword evidence="1" id="KW-1133">Transmembrane helix</keyword>
<feature type="transmembrane region" description="Helical" evidence="1">
    <location>
        <begin position="68"/>
        <end position="89"/>
    </location>
</feature>
<feature type="transmembrane region" description="Helical" evidence="1">
    <location>
        <begin position="626"/>
        <end position="644"/>
    </location>
</feature>
<feature type="transmembrane region" description="Helical" evidence="1">
    <location>
        <begin position="549"/>
        <end position="571"/>
    </location>
</feature>
<accession>A0AA40BVK8</accession>
<dbReference type="AlphaFoldDB" id="A0AA40BVK8"/>
<keyword evidence="1" id="KW-0812">Transmembrane</keyword>
<keyword evidence="1" id="KW-0472">Membrane</keyword>
<evidence type="ECO:0000313" key="2">
    <source>
        <dbReference type="EMBL" id="KAK0615263.1"/>
    </source>
</evidence>
<evidence type="ECO:0000256" key="1">
    <source>
        <dbReference type="SAM" id="Phobius"/>
    </source>
</evidence>
<dbReference type="EMBL" id="JAULSR010000007">
    <property type="protein sequence ID" value="KAK0615263.1"/>
    <property type="molecule type" value="Genomic_DNA"/>
</dbReference>
<proteinExistence type="predicted"/>
<reference evidence="2" key="1">
    <citation type="submission" date="2023-06" db="EMBL/GenBank/DDBJ databases">
        <title>Genome-scale phylogeny and comparative genomics of the fungal order Sordariales.</title>
        <authorList>
            <consortium name="Lawrence Berkeley National Laboratory"/>
            <person name="Hensen N."/>
            <person name="Bonometti L."/>
            <person name="Westerberg I."/>
            <person name="Brannstrom I.O."/>
            <person name="Guillou S."/>
            <person name="Cros-Aarteil S."/>
            <person name="Calhoun S."/>
            <person name="Haridas S."/>
            <person name="Kuo A."/>
            <person name="Mondo S."/>
            <person name="Pangilinan J."/>
            <person name="Riley R."/>
            <person name="LaButti K."/>
            <person name="Andreopoulos B."/>
            <person name="Lipzen A."/>
            <person name="Chen C."/>
            <person name="Yanf M."/>
            <person name="Daum C."/>
            <person name="Ng V."/>
            <person name="Clum A."/>
            <person name="Steindorff A."/>
            <person name="Ohm R."/>
            <person name="Martin F."/>
            <person name="Silar P."/>
            <person name="Natvig D."/>
            <person name="Lalanne C."/>
            <person name="Gautier V."/>
            <person name="Ament-velasquez S.L."/>
            <person name="Kruys A."/>
            <person name="Hutchinson M.I."/>
            <person name="Powell A.J."/>
            <person name="Barry K."/>
            <person name="Miller A.N."/>
            <person name="Grigoriev I.V."/>
            <person name="Debuchy R."/>
            <person name="Gladieux P."/>
            <person name="Thoren M.H."/>
            <person name="Johannesson H."/>
        </authorList>
    </citation>
    <scope>NUCLEOTIDE SEQUENCE</scope>
    <source>
        <strain evidence="2">SMH3391-2</strain>
    </source>
</reference>
<feature type="transmembrane region" description="Helical" evidence="1">
    <location>
        <begin position="436"/>
        <end position="461"/>
    </location>
</feature>
<protein>
    <submittedName>
        <fullName evidence="2">Uncharacterized protein</fullName>
    </submittedName>
</protein>
<feature type="transmembrane region" description="Helical" evidence="1">
    <location>
        <begin position="595"/>
        <end position="619"/>
    </location>
</feature>